<dbReference type="PANTHER" id="PTHR11360">
    <property type="entry name" value="MONOCARBOXYLATE TRANSPORTER"/>
    <property type="match status" value="1"/>
</dbReference>
<feature type="non-terminal residue" evidence="4">
    <location>
        <position position="1"/>
    </location>
</feature>
<keyword evidence="2" id="KW-0472">Membrane</keyword>
<evidence type="ECO:0000313" key="4">
    <source>
        <dbReference type="EMBL" id="JAR90989.1"/>
    </source>
</evidence>
<dbReference type="Pfam" id="PF07690">
    <property type="entry name" value="MFS_1"/>
    <property type="match status" value="1"/>
</dbReference>
<feature type="transmembrane region" description="Helical" evidence="2">
    <location>
        <begin position="222"/>
        <end position="241"/>
    </location>
</feature>
<dbReference type="PANTHER" id="PTHR11360:SF303">
    <property type="entry name" value="MAJOR FACILITATOR SUPERFAMILY (MFS) PROFILE DOMAIN-CONTAINING PROTEIN"/>
    <property type="match status" value="1"/>
</dbReference>
<protein>
    <submittedName>
        <fullName evidence="4">Putative monocarboxylate transporter</fullName>
    </submittedName>
</protein>
<evidence type="ECO:0000256" key="2">
    <source>
        <dbReference type="SAM" id="Phobius"/>
    </source>
</evidence>
<dbReference type="InterPro" id="IPR036259">
    <property type="entry name" value="MFS_trans_sf"/>
</dbReference>
<comment type="subcellular location">
    <subcellularLocation>
        <location evidence="1">Membrane</location>
        <topology evidence="1">Multi-pass membrane protein</topology>
    </subcellularLocation>
</comment>
<dbReference type="InterPro" id="IPR050327">
    <property type="entry name" value="Proton-linked_MCT"/>
</dbReference>
<feature type="transmembrane region" description="Helical" evidence="2">
    <location>
        <begin position="182"/>
        <end position="202"/>
    </location>
</feature>
<feature type="transmembrane region" description="Helical" evidence="2">
    <location>
        <begin position="104"/>
        <end position="125"/>
    </location>
</feature>
<dbReference type="GO" id="GO:0016020">
    <property type="term" value="C:membrane"/>
    <property type="evidence" value="ECO:0007669"/>
    <property type="project" value="UniProtKB-SubCell"/>
</dbReference>
<feature type="transmembrane region" description="Helical" evidence="2">
    <location>
        <begin position="278"/>
        <end position="302"/>
    </location>
</feature>
<feature type="non-terminal residue" evidence="4">
    <location>
        <position position="373"/>
    </location>
</feature>
<feature type="transmembrane region" description="Helical" evidence="2">
    <location>
        <begin position="341"/>
        <end position="366"/>
    </location>
</feature>
<feature type="transmembrane region" description="Helical" evidence="2">
    <location>
        <begin position="47"/>
        <end position="66"/>
    </location>
</feature>
<dbReference type="EMBL" id="GEGO01004415">
    <property type="protein sequence ID" value="JAR90989.1"/>
    <property type="molecule type" value="Transcribed_RNA"/>
</dbReference>
<dbReference type="Gene3D" id="1.20.1250.20">
    <property type="entry name" value="MFS general substrate transporter like domains"/>
    <property type="match status" value="2"/>
</dbReference>
<feature type="transmembrane region" description="Helical" evidence="2">
    <location>
        <begin position="20"/>
        <end position="41"/>
    </location>
</feature>
<organism evidence="4">
    <name type="scientific">Ixodes ricinus</name>
    <name type="common">Common tick</name>
    <name type="synonym">Acarus ricinus</name>
    <dbReference type="NCBI Taxonomy" id="34613"/>
    <lineage>
        <taxon>Eukaryota</taxon>
        <taxon>Metazoa</taxon>
        <taxon>Ecdysozoa</taxon>
        <taxon>Arthropoda</taxon>
        <taxon>Chelicerata</taxon>
        <taxon>Arachnida</taxon>
        <taxon>Acari</taxon>
        <taxon>Parasitiformes</taxon>
        <taxon>Ixodida</taxon>
        <taxon>Ixodoidea</taxon>
        <taxon>Ixodidae</taxon>
        <taxon>Ixodinae</taxon>
        <taxon>Ixodes</taxon>
    </lineage>
</organism>
<name>A0A147BJM3_IXORI</name>
<feature type="transmembrane region" description="Helical" evidence="2">
    <location>
        <begin position="78"/>
        <end position="98"/>
    </location>
</feature>
<evidence type="ECO:0000259" key="3">
    <source>
        <dbReference type="PROSITE" id="PS50850"/>
    </source>
</evidence>
<dbReference type="InterPro" id="IPR011701">
    <property type="entry name" value="MFS"/>
</dbReference>
<reference evidence="4" key="1">
    <citation type="journal article" date="2018" name="PLoS Negl. Trop. Dis.">
        <title>Sialome diversity of ticks revealed by RNAseq of single tick salivary glands.</title>
        <authorList>
            <person name="Perner J."/>
            <person name="Kropackova S."/>
            <person name="Kopacek P."/>
            <person name="Ribeiro J.M."/>
        </authorList>
    </citation>
    <scope>NUCLEOTIDE SEQUENCE</scope>
    <source>
        <strain evidence="4">Siblings of single egg batch collected in Ceske Budejovice</strain>
        <tissue evidence="4">Salivary glands</tissue>
    </source>
</reference>
<keyword evidence="2" id="KW-0812">Transmembrane</keyword>
<dbReference type="AlphaFoldDB" id="A0A147BJM3"/>
<dbReference type="SUPFAM" id="SSF103473">
    <property type="entry name" value="MFS general substrate transporter"/>
    <property type="match status" value="1"/>
</dbReference>
<accession>A0A147BJM3</accession>
<keyword evidence="2" id="KW-1133">Transmembrane helix</keyword>
<feature type="transmembrane region" description="Helical" evidence="2">
    <location>
        <begin position="314"/>
        <end position="335"/>
    </location>
</feature>
<dbReference type="FunFam" id="1.20.1250.20:FF:000462">
    <property type="entry name" value="Monocarboxylate transporter, putative"/>
    <property type="match status" value="1"/>
</dbReference>
<feature type="transmembrane region" description="Helical" evidence="2">
    <location>
        <begin position="253"/>
        <end position="272"/>
    </location>
</feature>
<dbReference type="InterPro" id="IPR020846">
    <property type="entry name" value="MFS_dom"/>
</dbReference>
<dbReference type="PROSITE" id="PS50850">
    <property type="entry name" value="MFS"/>
    <property type="match status" value="1"/>
</dbReference>
<dbReference type="GO" id="GO:0008028">
    <property type="term" value="F:monocarboxylic acid transmembrane transporter activity"/>
    <property type="evidence" value="ECO:0007669"/>
    <property type="project" value="TreeGrafter"/>
</dbReference>
<evidence type="ECO:0000256" key="1">
    <source>
        <dbReference type="ARBA" id="ARBA00004141"/>
    </source>
</evidence>
<feature type="domain" description="Major facilitator superfamily (MFS) profile" evidence="3">
    <location>
        <begin position="1"/>
        <end position="368"/>
    </location>
</feature>
<sequence>LSGLVYGLLSQRLSLVQTAIVGAFLTSLGLITSVLISNIWWMTITLGLLHGLGSGTMSVCVQVFVSQNFAVYRGIAHGIVNTGPSISAFVFPILMYLLTSRYTFEGSLFLLGGILLNLIPLSTLLGEHFTVPQKNTPQINGSDRPITFSDKMRRKKAQYGTQKDLSSTSESKPRVLKTAGEIFRAPVFYFLFVSWLAMYLNLDIILTTVVDFAKDIGTPESKAAALLSYFSIMDGTGRILIPLIADKNLVRRSTLWAFDFLVVGILVATLSSVRSYKILVIVIFPMAAAMGCSQSMFGVLLADYIGLDRLSVGYGICSMIGAPILLLKPLIIGYFRDTAGSYGDMFCILAGLQIMSSCLWFGVLLAERKHYTV</sequence>
<proteinExistence type="predicted"/>